<dbReference type="Proteomes" id="UP000652761">
    <property type="component" value="Unassembled WGS sequence"/>
</dbReference>
<name>A0A843WFU1_COLES</name>
<sequence>RDLRWSLEGVREVASFPAGSECELQECVVAVAECACFERGYWFARAAFGFVVSLRIRVGVSRRLREPTCGVAFIGAGLWSVKPIEGVLCLALRACALLGTVLCSVDGVVRAKQMLVCRVAPLVKHCDSYLWLLPALGWLVANSGEVLPEFFSVGSSGGEVFPRTVLCSFLVVAALPSGLSEGSSPSGNVSLLVKVFHCVTSLVEVSVVWFVTVALPSRLSCCATSRLRVGRFASFLAPCVLFQMVVWLLRVLLLSHDIWCHVAHRGDLCGEGPSPYAVLSVGIVRCVFCLCLGCAREALVTVWCVALLTYGGRSGALSLVESPFRLAMSRLLWRVLPVSLCCFGRWCNCAASCLFLVLVVAPSARAQVVCFRAVWSLGALSSCVASRVCSVFEALTFQPLGHFVLAVPYGCTIIAGGVAALPCLEVGIGLKKHKGSKIREESTSCRQTDF</sequence>
<keyword evidence="3" id="KW-1185">Reference proteome</keyword>
<evidence type="ECO:0000313" key="3">
    <source>
        <dbReference type="Proteomes" id="UP000652761"/>
    </source>
</evidence>
<organism evidence="2 3">
    <name type="scientific">Colocasia esculenta</name>
    <name type="common">Wild taro</name>
    <name type="synonym">Arum esculentum</name>
    <dbReference type="NCBI Taxonomy" id="4460"/>
    <lineage>
        <taxon>Eukaryota</taxon>
        <taxon>Viridiplantae</taxon>
        <taxon>Streptophyta</taxon>
        <taxon>Embryophyta</taxon>
        <taxon>Tracheophyta</taxon>
        <taxon>Spermatophyta</taxon>
        <taxon>Magnoliopsida</taxon>
        <taxon>Liliopsida</taxon>
        <taxon>Araceae</taxon>
        <taxon>Aroideae</taxon>
        <taxon>Colocasieae</taxon>
        <taxon>Colocasia</taxon>
    </lineage>
</organism>
<gene>
    <name evidence="2" type="ORF">Taro_039454</name>
</gene>
<evidence type="ECO:0000313" key="2">
    <source>
        <dbReference type="EMBL" id="MQM06626.1"/>
    </source>
</evidence>
<dbReference type="AlphaFoldDB" id="A0A843WFU1"/>
<feature type="transmembrane region" description="Helical" evidence="1">
    <location>
        <begin position="232"/>
        <end position="253"/>
    </location>
</feature>
<keyword evidence="1" id="KW-1133">Transmembrane helix</keyword>
<protein>
    <submittedName>
        <fullName evidence="2">Uncharacterized protein</fullName>
    </submittedName>
</protein>
<feature type="non-terminal residue" evidence="2">
    <location>
        <position position="1"/>
    </location>
</feature>
<accession>A0A843WFU1</accession>
<feature type="transmembrane region" description="Helical" evidence="1">
    <location>
        <begin position="332"/>
        <end position="361"/>
    </location>
</feature>
<evidence type="ECO:0000256" key="1">
    <source>
        <dbReference type="SAM" id="Phobius"/>
    </source>
</evidence>
<feature type="transmembrane region" description="Helical" evidence="1">
    <location>
        <begin position="407"/>
        <end position="430"/>
    </location>
</feature>
<keyword evidence="1" id="KW-0812">Transmembrane</keyword>
<feature type="transmembrane region" description="Helical" evidence="1">
    <location>
        <begin position="273"/>
        <end position="293"/>
    </location>
</feature>
<proteinExistence type="predicted"/>
<dbReference type="EMBL" id="NMUH01003676">
    <property type="protein sequence ID" value="MQM06626.1"/>
    <property type="molecule type" value="Genomic_DNA"/>
</dbReference>
<keyword evidence="1" id="KW-0472">Membrane</keyword>
<reference evidence="2" key="1">
    <citation type="submission" date="2017-07" db="EMBL/GenBank/DDBJ databases">
        <title>Taro Niue Genome Assembly and Annotation.</title>
        <authorList>
            <person name="Atibalentja N."/>
            <person name="Keating K."/>
            <person name="Fields C.J."/>
        </authorList>
    </citation>
    <scope>NUCLEOTIDE SEQUENCE</scope>
    <source>
        <strain evidence="2">Niue_2</strain>
        <tissue evidence="2">Leaf</tissue>
    </source>
</reference>
<feature type="transmembrane region" description="Helical" evidence="1">
    <location>
        <begin position="300"/>
        <end position="320"/>
    </location>
</feature>
<comment type="caution">
    <text evidence="2">The sequence shown here is derived from an EMBL/GenBank/DDBJ whole genome shotgun (WGS) entry which is preliminary data.</text>
</comment>
<feature type="transmembrane region" description="Helical" evidence="1">
    <location>
        <begin position="373"/>
        <end position="395"/>
    </location>
</feature>